<evidence type="ECO:0000256" key="1">
    <source>
        <dbReference type="ARBA" id="ARBA00004123"/>
    </source>
</evidence>
<dbReference type="Gene3D" id="2.170.150.80">
    <property type="entry name" value="NAC domain"/>
    <property type="match status" value="1"/>
</dbReference>
<dbReference type="STRING" id="4555.A0A368SCB8"/>
<feature type="region of interest" description="Disordered" evidence="6">
    <location>
        <begin position="173"/>
        <end position="221"/>
    </location>
</feature>
<dbReference type="GO" id="GO:0005634">
    <property type="term" value="C:nucleus"/>
    <property type="evidence" value="ECO:0007669"/>
    <property type="project" value="UniProtKB-SubCell"/>
</dbReference>
<dbReference type="OrthoDB" id="695854at2759"/>
<organism evidence="8">
    <name type="scientific">Setaria italica</name>
    <name type="common">Foxtail millet</name>
    <name type="synonym">Panicum italicum</name>
    <dbReference type="NCBI Taxonomy" id="4555"/>
    <lineage>
        <taxon>Eukaryota</taxon>
        <taxon>Viridiplantae</taxon>
        <taxon>Streptophyta</taxon>
        <taxon>Embryophyta</taxon>
        <taxon>Tracheophyta</taxon>
        <taxon>Spermatophyta</taxon>
        <taxon>Magnoliopsida</taxon>
        <taxon>Liliopsida</taxon>
        <taxon>Poales</taxon>
        <taxon>Poaceae</taxon>
        <taxon>PACMAD clade</taxon>
        <taxon>Panicoideae</taxon>
        <taxon>Panicodae</taxon>
        <taxon>Paniceae</taxon>
        <taxon>Cenchrinae</taxon>
        <taxon>Setaria</taxon>
    </lineage>
</organism>
<reference evidence="8" key="2">
    <citation type="submission" date="2015-07" db="EMBL/GenBank/DDBJ databases">
        <authorList>
            <person name="Noorani M."/>
        </authorList>
    </citation>
    <scope>NUCLEOTIDE SEQUENCE</scope>
    <source>
        <strain evidence="8">Yugu1</strain>
    </source>
</reference>
<dbReference type="PANTHER" id="PTHR31989">
    <property type="entry name" value="NAC DOMAIN-CONTAINING PROTEIN 82-RELATED"/>
    <property type="match status" value="1"/>
</dbReference>
<evidence type="ECO:0000256" key="5">
    <source>
        <dbReference type="ARBA" id="ARBA00023242"/>
    </source>
</evidence>
<evidence type="ECO:0000313" key="8">
    <source>
        <dbReference type="EMBL" id="RCV40095.1"/>
    </source>
</evidence>
<keyword evidence="4" id="KW-0804">Transcription</keyword>
<dbReference type="PROSITE" id="PS51005">
    <property type="entry name" value="NAC"/>
    <property type="match status" value="1"/>
</dbReference>
<proteinExistence type="predicted"/>
<reference evidence="8" key="1">
    <citation type="journal article" date="2012" name="Nat. Biotechnol.">
        <title>Reference genome sequence of the model plant Setaria.</title>
        <authorList>
            <person name="Bennetzen J.L."/>
            <person name="Schmutz J."/>
            <person name="Wang H."/>
            <person name="Percifield R."/>
            <person name="Hawkins J."/>
            <person name="Pontaroli A.C."/>
            <person name="Estep M."/>
            <person name="Feng L."/>
            <person name="Vaughn J.N."/>
            <person name="Grimwood J."/>
            <person name="Jenkins J."/>
            <person name="Barry K."/>
            <person name="Lindquist E."/>
            <person name="Hellsten U."/>
            <person name="Deshpande S."/>
            <person name="Wang X."/>
            <person name="Wu X."/>
            <person name="Mitros T."/>
            <person name="Triplett J."/>
            <person name="Yang X."/>
            <person name="Ye C.Y."/>
            <person name="Mauro-Herrera M."/>
            <person name="Wang L."/>
            <person name="Li P."/>
            <person name="Sharma M."/>
            <person name="Sharma R."/>
            <person name="Ronald P.C."/>
            <person name="Panaud O."/>
            <person name="Kellogg E.A."/>
            <person name="Brutnell T.P."/>
            <person name="Doust A.N."/>
            <person name="Tuskan G.A."/>
            <person name="Rokhsar D."/>
            <person name="Devos K.M."/>
        </authorList>
    </citation>
    <scope>NUCLEOTIDE SEQUENCE [LARGE SCALE GENOMIC DNA]</scope>
    <source>
        <strain evidence="8">Yugu1</strain>
    </source>
</reference>
<evidence type="ECO:0000256" key="2">
    <source>
        <dbReference type="ARBA" id="ARBA00023015"/>
    </source>
</evidence>
<evidence type="ECO:0000256" key="4">
    <source>
        <dbReference type="ARBA" id="ARBA00023163"/>
    </source>
</evidence>
<comment type="subcellular location">
    <subcellularLocation>
        <location evidence="1">Nucleus</location>
    </subcellularLocation>
</comment>
<dbReference type="InterPro" id="IPR003441">
    <property type="entry name" value="NAC-dom"/>
</dbReference>
<gene>
    <name evidence="8" type="ORF">SETIT_9G024100v2</name>
</gene>
<dbReference type="EMBL" id="CM003536">
    <property type="protein sequence ID" value="RCV40095.1"/>
    <property type="molecule type" value="Genomic_DNA"/>
</dbReference>
<accession>A0A368SCB8</accession>
<sequence length="344" mass="37154">MECPEDHNDEFCPSNDRRLIDGYLRPKIAGKNVSSAYVHDADVCLDHPYDLVRGHTPAPGTGDGDGRAWFFFSPERYVGGGGGKTSARGGGSRPGHRARAVVGADGKKKGTWHAEGKKEAVAGSGGGYCRSLTYHEMTPSGSFVKPGWLMVEYGVDDEDGGGGGVVLCKVYKSRRGPGSNVPSRKRKADVEAPSASSFLSRQRRTHHDDDAMSCNKAAPQRQETELVRYQGTEQVHGGDPHPGDADAFTMLRAFMETDEDENALQLPANFDPVKYLLGEHQPGPGNTILEELMGSSAPVQCSATPSSLLFDNDVCAAWRFDSAYLESGEEVHQLPCLDALVQRL</sequence>
<dbReference type="Pfam" id="PF02365">
    <property type="entry name" value="NAM"/>
    <property type="match status" value="1"/>
</dbReference>
<dbReference type="InterPro" id="IPR036093">
    <property type="entry name" value="NAC_dom_sf"/>
</dbReference>
<keyword evidence="2" id="KW-0805">Transcription regulation</keyword>
<evidence type="ECO:0000256" key="6">
    <source>
        <dbReference type="SAM" id="MobiDB-lite"/>
    </source>
</evidence>
<dbReference type="GO" id="GO:0006355">
    <property type="term" value="P:regulation of DNA-templated transcription"/>
    <property type="evidence" value="ECO:0007669"/>
    <property type="project" value="InterPro"/>
</dbReference>
<dbReference type="AlphaFoldDB" id="A0A368SCB8"/>
<keyword evidence="5" id="KW-0539">Nucleus</keyword>
<keyword evidence="3" id="KW-0238">DNA-binding</keyword>
<evidence type="ECO:0000256" key="3">
    <source>
        <dbReference type="ARBA" id="ARBA00023125"/>
    </source>
</evidence>
<protein>
    <recommendedName>
        <fullName evidence="7">NAC domain-containing protein</fullName>
    </recommendedName>
</protein>
<evidence type="ECO:0000259" key="7">
    <source>
        <dbReference type="PROSITE" id="PS51005"/>
    </source>
</evidence>
<name>A0A368SCB8_SETIT</name>
<dbReference type="SUPFAM" id="SSF101941">
    <property type="entry name" value="NAC domain"/>
    <property type="match status" value="1"/>
</dbReference>
<dbReference type="GO" id="GO:0003677">
    <property type="term" value="F:DNA binding"/>
    <property type="evidence" value="ECO:0007669"/>
    <property type="project" value="UniProtKB-KW"/>
</dbReference>
<feature type="domain" description="NAC" evidence="7">
    <location>
        <begin position="6"/>
        <end position="173"/>
    </location>
</feature>